<dbReference type="SUPFAM" id="SSF53383">
    <property type="entry name" value="PLP-dependent transferases"/>
    <property type="match status" value="1"/>
</dbReference>
<dbReference type="Gene3D" id="3.90.1150.10">
    <property type="entry name" value="Aspartate Aminotransferase, domain 1"/>
    <property type="match status" value="1"/>
</dbReference>
<sequence length="383" mass="40159">MTQASDPRIETLLAHGPGRDAASGGVVPPIQPSTTYFRNEDYALAADGHLYGRDDLPIPADLDALLARLEGVADAIALPSGMAAIAAVFRAVPRGATVLIQSGIYWGTTGFLRQFCPKNGLGMVEVDATDAAMLAAAIAREKPHLVFLEVPSNPWLRVADIEAAAQAARAAGALLAVDATVATPVHMKAASLGADIVVHSATKALNGHSDVLAGVVASDHVEADWWHAIRGERRQAGAMLGPFEAWLLIRGLRTLALRAERMAANAQAIAEFLAGHSKIEAVHYPGLKTHPDHALAISQMTGGFGGLLSFQIRGDAAATLAVAGRLELITRATSLGGVESLIEHRQSVEPPETGMPENLLRLSVGIEHVDDLIADLNNAFAAI</sequence>
<dbReference type="GO" id="GO:0005737">
    <property type="term" value="C:cytoplasm"/>
    <property type="evidence" value="ECO:0007669"/>
    <property type="project" value="TreeGrafter"/>
</dbReference>
<organism evidence="5 6">
    <name type="scientific">Rhodobium orientis</name>
    <dbReference type="NCBI Taxonomy" id="34017"/>
    <lineage>
        <taxon>Bacteria</taxon>
        <taxon>Pseudomonadati</taxon>
        <taxon>Pseudomonadota</taxon>
        <taxon>Alphaproteobacteria</taxon>
        <taxon>Hyphomicrobiales</taxon>
        <taxon>Rhodobiaceae</taxon>
        <taxon>Rhodobium</taxon>
    </lineage>
</organism>
<name>A0A327JVK2_9HYPH</name>
<comment type="cofactor">
    <cofactor evidence="1 4">
        <name>pyridoxal 5'-phosphate</name>
        <dbReference type="ChEBI" id="CHEBI:597326"/>
    </cofactor>
</comment>
<protein>
    <submittedName>
        <fullName evidence="5">Cystathionine gamma-synthase</fullName>
    </submittedName>
</protein>
<dbReference type="InterPro" id="IPR015422">
    <property type="entry name" value="PyrdxlP-dep_Trfase_small"/>
</dbReference>
<dbReference type="InterPro" id="IPR000277">
    <property type="entry name" value="Cys/Met-Metab_PyrdxlP-dep_enz"/>
</dbReference>
<gene>
    <name evidence="5" type="ORF">CH339_02890</name>
</gene>
<evidence type="ECO:0000256" key="3">
    <source>
        <dbReference type="PIRSR" id="PIRSR001434-2"/>
    </source>
</evidence>
<dbReference type="Proteomes" id="UP000249299">
    <property type="component" value="Unassembled WGS sequence"/>
</dbReference>
<dbReference type="InterPro" id="IPR015424">
    <property type="entry name" value="PyrdxlP-dep_Trfase"/>
</dbReference>
<dbReference type="PANTHER" id="PTHR11808">
    <property type="entry name" value="TRANS-SULFURATION ENZYME FAMILY MEMBER"/>
    <property type="match status" value="1"/>
</dbReference>
<evidence type="ECO:0000256" key="4">
    <source>
        <dbReference type="RuleBase" id="RU362118"/>
    </source>
</evidence>
<proteinExistence type="inferred from homology"/>
<dbReference type="GO" id="GO:0030170">
    <property type="term" value="F:pyridoxal phosphate binding"/>
    <property type="evidence" value="ECO:0007669"/>
    <property type="project" value="InterPro"/>
</dbReference>
<evidence type="ECO:0000313" key="5">
    <source>
        <dbReference type="EMBL" id="RAI29606.1"/>
    </source>
</evidence>
<comment type="similarity">
    <text evidence="4">Belongs to the trans-sulfuration enzymes family.</text>
</comment>
<dbReference type="PIRSF" id="PIRSF001434">
    <property type="entry name" value="CGS"/>
    <property type="match status" value="1"/>
</dbReference>
<keyword evidence="2 3" id="KW-0663">Pyridoxal phosphate</keyword>
<dbReference type="Gene3D" id="3.40.640.10">
    <property type="entry name" value="Type I PLP-dependent aspartate aminotransferase-like (Major domain)"/>
    <property type="match status" value="1"/>
</dbReference>
<keyword evidence="6" id="KW-1185">Reference proteome</keyword>
<dbReference type="EMBL" id="NPEV01000003">
    <property type="protein sequence ID" value="RAI29606.1"/>
    <property type="molecule type" value="Genomic_DNA"/>
</dbReference>
<dbReference type="InterPro" id="IPR015421">
    <property type="entry name" value="PyrdxlP-dep_Trfase_major"/>
</dbReference>
<dbReference type="FunFam" id="3.40.640.10:FF:000046">
    <property type="entry name" value="Cystathionine gamma-lyase"/>
    <property type="match status" value="1"/>
</dbReference>
<comment type="caution">
    <text evidence="5">The sequence shown here is derived from an EMBL/GenBank/DDBJ whole genome shotgun (WGS) entry which is preliminary data.</text>
</comment>
<dbReference type="PANTHER" id="PTHR11808:SF85">
    <property type="entry name" value="CYSTATHIONINE GAMMA-LYASE-RELATED"/>
    <property type="match status" value="1"/>
</dbReference>
<evidence type="ECO:0000313" key="6">
    <source>
        <dbReference type="Proteomes" id="UP000249299"/>
    </source>
</evidence>
<accession>A0A327JVK2</accession>
<dbReference type="GO" id="GO:0004123">
    <property type="term" value="F:cystathionine gamma-lyase activity"/>
    <property type="evidence" value="ECO:0007669"/>
    <property type="project" value="TreeGrafter"/>
</dbReference>
<dbReference type="Pfam" id="PF01053">
    <property type="entry name" value="Cys_Met_Meta_PP"/>
    <property type="match status" value="1"/>
</dbReference>
<evidence type="ECO:0000256" key="1">
    <source>
        <dbReference type="ARBA" id="ARBA00001933"/>
    </source>
</evidence>
<dbReference type="GO" id="GO:0019343">
    <property type="term" value="P:cysteine biosynthetic process via cystathionine"/>
    <property type="evidence" value="ECO:0007669"/>
    <property type="project" value="TreeGrafter"/>
</dbReference>
<reference evidence="5 6" key="1">
    <citation type="submission" date="2017-07" db="EMBL/GenBank/DDBJ databases">
        <title>Draft Genome Sequences of Select Purple Nonsulfur Bacteria.</title>
        <authorList>
            <person name="Lasarre B."/>
            <person name="Mckinlay J.B."/>
        </authorList>
    </citation>
    <scope>NUCLEOTIDE SEQUENCE [LARGE SCALE GENOMIC DNA]</scope>
    <source>
        <strain evidence="5 6">DSM 11290</strain>
    </source>
</reference>
<evidence type="ECO:0000256" key="2">
    <source>
        <dbReference type="ARBA" id="ARBA00022898"/>
    </source>
</evidence>
<dbReference type="OrthoDB" id="9805807at2"/>
<dbReference type="AlphaFoldDB" id="A0A327JVK2"/>
<dbReference type="RefSeq" id="WP_111432769.1">
    <property type="nucleotide sequence ID" value="NZ_JACIGG010000012.1"/>
</dbReference>
<feature type="modified residue" description="N6-(pyridoxal phosphate)lysine" evidence="3">
    <location>
        <position position="203"/>
    </location>
</feature>
<dbReference type="GO" id="GO:0019346">
    <property type="term" value="P:transsulfuration"/>
    <property type="evidence" value="ECO:0007669"/>
    <property type="project" value="InterPro"/>
</dbReference>